<dbReference type="Gene3D" id="3.20.20.30">
    <property type="entry name" value="Luciferase-like domain"/>
    <property type="match status" value="1"/>
</dbReference>
<dbReference type="Proteomes" id="UP000466997">
    <property type="component" value="Chromosome"/>
</dbReference>
<dbReference type="AlphaFoldDB" id="A0A7I7JJW3"/>
<gene>
    <name evidence="1" type="ORF">MNVM_12760</name>
</gene>
<accession>A0A7I7JJW3</accession>
<dbReference type="GO" id="GO:0016705">
    <property type="term" value="F:oxidoreductase activity, acting on paired donors, with incorporation or reduction of molecular oxygen"/>
    <property type="evidence" value="ECO:0007669"/>
    <property type="project" value="InterPro"/>
</dbReference>
<evidence type="ECO:0000313" key="1">
    <source>
        <dbReference type="EMBL" id="BBX12195.1"/>
    </source>
</evidence>
<dbReference type="KEGG" id="mnm:MNVM_12760"/>
<reference evidence="1 2" key="1">
    <citation type="journal article" date="2019" name="Emerg. Microbes Infect.">
        <title>Comprehensive subspecies identification of 175 nontuberculous mycobacteria species based on 7547 genomic profiles.</title>
        <authorList>
            <person name="Matsumoto Y."/>
            <person name="Kinjo T."/>
            <person name="Motooka D."/>
            <person name="Nabeya D."/>
            <person name="Jung N."/>
            <person name="Uechi K."/>
            <person name="Horii T."/>
            <person name="Iida T."/>
            <person name="Fujita J."/>
            <person name="Nakamura S."/>
        </authorList>
    </citation>
    <scope>NUCLEOTIDE SEQUENCE [LARGE SCALE GENOMIC DNA]</scope>
    <source>
        <strain evidence="1 2">JCM 6391</strain>
    </source>
</reference>
<sequence length="61" mass="6685">MVRGTALVGTPGEVIDQVAVWRDCGVRYIVLANLSALQRSLRNGLTAVVPFHRIVRGIKKL</sequence>
<evidence type="ECO:0000313" key="2">
    <source>
        <dbReference type="Proteomes" id="UP000466997"/>
    </source>
</evidence>
<dbReference type="SUPFAM" id="SSF51679">
    <property type="entry name" value="Bacterial luciferase-like"/>
    <property type="match status" value="1"/>
</dbReference>
<proteinExistence type="predicted"/>
<dbReference type="EMBL" id="AP022562">
    <property type="protein sequence ID" value="BBX12195.1"/>
    <property type="molecule type" value="Genomic_DNA"/>
</dbReference>
<keyword evidence="2" id="KW-1185">Reference proteome</keyword>
<dbReference type="InterPro" id="IPR036661">
    <property type="entry name" value="Luciferase-like_sf"/>
</dbReference>
<protein>
    <submittedName>
        <fullName evidence="1">Uncharacterized protein</fullName>
    </submittedName>
</protein>
<organism evidence="1 2">
    <name type="scientific">Mycobacterium novum</name>
    <dbReference type="NCBI Taxonomy" id="2492438"/>
    <lineage>
        <taxon>Bacteria</taxon>
        <taxon>Bacillati</taxon>
        <taxon>Actinomycetota</taxon>
        <taxon>Actinomycetes</taxon>
        <taxon>Mycobacteriales</taxon>
        <taxon>Mycobacteriaceae</taxon>
        <taxon>Mycobacterium</taxon>
    </lineage>
</organism>
<dbReference type="RefSeq" id="WP_013827488.1">
    <property type="nucleotide sequence ID" value="NZ_AP022562.1"/>
</dbReference>
<name>A0A7I7JJW3_9MYCO</name>